<feature type="transmembrane region" description="Helical" evidence="8">
    <location>
        <begin position="228"/>
        <end position="247"/>
    </location>
</feature>
<comment type="subcellular location">
    <subcellularLocation>
        <location evidence="1">Membrane</location>
        <topology evidence="1">Multi-pass membrane protein</topology>
    </subcellularLocation>
</comment>
<dbReference type="InterPro" id="IPR001757">
    <property type="entry name" value="P_typ_ATPase"/>
</dbReference>
<organism evidence="10 11">
    <name type="scientific">Candidatus Chisholmbacteria bacterium RIFCSPHIGHO2_01_FULL_52_32</name>
    <dbReference type="NCBI Taxonomy" id="1797591"/>
    <lineage>
        <taxon>Bacteria</taxon>
        <taxon>Candidatus Chisholmiibacteriota</taxon>
    </lineage>
</organism>
<dbReference type="Gene3D" id="3.40.1110.10">
    <property type="entry name" value="Calcium-transporting ATPase, cytoplasmic domain N"/>
    <property type="match status" value="1"/>
</dbReference>
<dbReference type="Pfam" id="PF00690">
    <property type="entry name" value="Cation_ATPase_N"/>
    <property type="match status" value="1"/>
</dbReference>
<evidence type="ECO:0000256" key="6">
    <source>
        <dbReference type="ARBA" id="ARBA00022989"/>
    </source>
</evidence>
<dbReference type="Pfam" id="PF00702">
    <property type="entry name" value="Hydrolase"/>
    <property type="match status" value="1"/>
</dbReference>
<evidence type="ECO:0000313" key="10">
    <source>
        <dbReference type="EMBL" id="OGY17972.1"/>
    </source>
</evidence>
<dbReference type="Proteomes" id="UP000179233">
    <property type="component" value="Unassembled WGS sequence"/>
</dbReference>
<dbReference type="InterPro" id="IPR023298">
    <property type="entry name" value="ATPase_P-typ_TM_dom_sf"/>
</dbReference>
<feature type="transmembrane region" description="Helical" evidence="8">
    <location>
        <begin position="728"/>
        <end position="747"/>
    </location>
</feature>
<sequence length="825" mass="90904">MASSAEQGLSSEAVAGRLRTSGYNEVSGRKVSWQDILFRQFKSSFIYLLFAAAVLAFLLGERIDAGMILLFVLINATLGFYQEYRSEHTLQILRQYILTKTRVRRDGKEELVESRLLVPGDVVVVEAGDIIPADLRFFLSHNLMVDESVLSGESAPVVKTIDVLPHPVKEVYQAHNIGFSGSTVVSGKGEGVVFATGRETVIGDVARLTLETVRESSFEKGLTRFSSFILRLILLTLLFVFFANIFIKGGEVNIPELLLFSIALAVSVIPEALPVVTTFSLSRGALHLAKNRVVVKRLSAIEDLGSIDVLCTDKTGTLTENALAVSDISSQKPTDTLFYASLAATFLTEKLKQPNNAFDLALWEKMSVKDRERIAAYGVVSEIPFDPERRRNSVLVRRGNHSAFVVRGAPEVIVPHCVDFTGKKALTDWIASEGRKGNRVIAVAKKEKVADEHYTVADEEGGLSFVGCISFVDPIKKTTEAAIAKAEHLGVQIKILTGDSREVAGAVAHSVGLIPSPDEVIIGEELDALSLAKQHEAVGRYAVFARVSPQQKYTIIHLLQKDNEVGFLGEGINDAPALQIANVALVVAGASDIAREASDIVLLKKSLEVIVDGIKEGREVFANTVKYIKATLTSNFGNFYAVATASLLIDYLPMLPLQILLVNLLSDFPMIAVATDTVDHQELRQPRRYDVREVVLLATTLGLVSTVFDFIFFGYFSRISPEVLQTNWFIGSILTELVLLFSIRSRFFFLRAKRPSGVLFWLTLVAFGTTIVLPFTFLGQTLFHFTPPTLPHLLLILSLVGVYFAVTETVKLFYYRFAEHRSRHA</sequence>
<dbReference type="PANTHER" id="PTHR42861">
    <property type="entry name" value="CALCIUM-TRANSPORTING ATPASE"/>
    <property type="match status" value="1"/>
</dbReference>
<feature type="transmembrane region" description="Helical" evidence="8">
    <location>
        <begin position="259"/>
        <end position="282"/>
    </location>
</feature>
<feature type="transmembrane region" description="Helical" evidence="8">
    <location>
        <begin position="44"/>
        <end position="60"/>
    </location>
</feature>
<dbReference type="PROSITE" id="PS00154">
    <property type="entry name" value="ATPASE_E1_E2"/>
    <property type="match status" value="1"/>
</dbReference>
<dbReference type="InterPro" id="IPR023214">
    <property type="entry name" value="HAD_sf"/>
</dbReference>
<dbReference type="InterPro" id="IPR008250">
    <property type="entry name" value="ATPase_P-typ_transduc_dom_A_sf"/>
</dbReference>
<evidence type="ECO:0000256" key="5">
    <source>
        <dbReference type="ARBA" id="ARBA00022967"/>
    </source>
</evidence>
<accession>A0A1G1VRF5</accession>
<keyword evidence="7 8" id="KW-0472">Membrane</keyword>
<dbReference type="InterPro" id="IPR059000">
    <property type="entry name" value="ATPase_P-type_domA"/>
</dbReference>
<dbReference type="InterPro" id="IPR023299">
    <property type="entry name" value="ATPase_P-typ_cyto_dom_N"/>
</dbReference>
<dbReference type="SFLD" id="SFLDG00002">
    <property type="entry name" value="C1.7:_P-type_atpase_like"/>
    <property type="match status" value="1"/>
</dbReference>
<keyword evidence="6 8" id="KW-1133">Transmembrane helix</keyword>
<evidence type="ECO:0000313" key="11">
    <source>
        <dbReference type="Proteomes" id="UP000179233"/>
    </source>
</evidence>
<protein>
    <recommendedName>
        <fullName evidence="9">Cation-transporting P-type ATPase N-terminal domain-containing protein</fullName>
    </recommendedName>
</protein>
<dbReference type="InterPro" id="IPR006068">
    <property type="entry name" value="ATPase_P-typ_cation-transptr_C"/>
</dbReference>
<gene>
    <name evidence="10" type="ORF">A2786_00155</name>
</gene>
<reference evidence="10 11" key="1">
    <citation type="journal article" date="2016" name="Nat. Commun.">
        <title>Thousands of microbial genomes shed light on interconnected biogeochemical processes in an aquifer system.</title>
        <authorList>
            <person name="Anantharaman K."/>
            <person name="Brown C.T."/>
            <person name="Hug L.A."/>
            <person name="Sharon I."/>
            <person name="Castelle C.J."/>
            <person name="Probst A.J."/>
            <person name="Thomas B.C."/>
            <person name="Singh A."/>
            <person name="Wilkins M.J."/>
            <person name="Karaoz U."/>
            <person name="Brodie E.L."/>
            <person name="Williams K.H."/>
            <person name="Hubbard S.S."/>
            <person name="Banfield J.F."/>
        </authorList>
    </citation>
    <scope>NUCLEOTIDE SEQUENCE [LARGE SCALE GENOMIC DNA]</scope>
</reference>
<feature type="transmembrane region" description="Helical" evidence="8">
    <location>
        <begin position="694"/>
        <end position="716"/>
    </location>
</feature>
<dbReference type="SFLD" id="SFLDS00003">
    <property type="entry name" value="Haloacid_Dehalogenase"/>
    <property type="match status" value="1"/>
</dbReference>
<feature type="transmembrane region" description="Helical" evidence="8">
    <location>
        <begin position="66"/>
        <end position="84"/>
    </location>
</feature>
<dbReference type="SUPFAM" id="SSF81665">
    <property type="entry name" value="Calcium ATPase, transmembrane domain M"/>
    <property type="match status" value="1"/>
</dbReference>
<dbReference type="PRINTS" id="PR00120">
    <property type="entry name" value="HATPASE"/>
</dbReference>
<dbReference type="InterPro" id="IPR018303">
    <property type="entry name" value="ATPase_P-typ_P_site"/>
</dbReference>
<dbReference type="SUPFAM" id="SSF56784">
    <property type="entry name" value="HAD-like"/>
    <property type="match status" value="1"/>
</dbReference>
<feature type="domain" description="Cation-transporting P-type ATPase N-terminal" evidence="9">
    <location>
        <begin position="1"/>
        <end position="61"/>
    </location>
</feature>
<keyword evidence="4" id="KW-0067">ATP-binding</keyword>
<dbReference type="Pfam" id="PF00122">
    <property type="entry name" value="E1-E2_ATPase"/>
    <property type="match status" value="1"/>
</dbReference>
<dbReference type="SUPFAM" id="SSF81653">
    <property type="entry name" value="Calcium ATPase, transduction domain A"/>
    <property type="match status" value="1"/>
</dbReference>
<dbReference type="SMART" id="SM00831">
    <property type="entry name" value="Cation_ATPase_N"/>
    <property type="match status" value="1"/>
</dbReference>
<dbReference type="NCBIfam" id="TIGR01494">
    <property type="entry name" value="ATPase_P-type"/>
    <property type="match status" value="2"/>
</dbReference>
<dbReference type="GO" id="GO:0016020">
    <property type="term" value="C:membrane"/>
    <property type="evidence" value="ECO:0007669"/>
    <property type="project" value="UniProtKB-SubCell"/>
</dbReference>
<dbReference type="Gene3D" id="2.70.150.10">
    <property type="entry name" value="Calcium-transporting ATPase, cytoplasmic transduction domain A"/>
    <property type="match status" value="1"/>
</dbReference>
<evidence type="ECO:0000256" key="3">
    <source>
        <dbReference type="ARBA" id="ARBA00022741"/>
    </source>
</evidence>
<dbReference type="EMBL" id="MHCJ01000004">
    <property type="protein sequence ID" value="OGY17972.1"/>
    <property type="molecule type" value="Genomic_DNA"/>
</dbReference>
<dbReference type="InterPro" id="IPR004014">
    <property type="entry name" value="ATPase_P-typ_cation-transptr_N"/>
</dbReference>
<dbReference type="PRINTS" id="PR00119">
    <property type="entry name" value="CATATPASE"/>
</dbReference>
<feature type="transmembrane region" description="Helical" evidence="8">
    <location>
        <begin position="790"/>
        <end position="814"/>
    </location>
</feature>
<dbReference type="InterPro" id="IPR044492">
    <property type="entry name" value="P_typ_ATPase_HD_dom"/>
</dbReference>
<name>A0A1G1VRF5_9BACT</name>
<comment type="caution">
    <text evidence="10">The sequence shown here is derived from an EMBL/GenBank/DDBJ whole genome shotgun (WGS) entry which is preliminary data.</text>
</comment>
<feature type="transmembrane region" description="Helical" evidence="8">
    <location>
        <begin position="759"/>
        <end position="778"/>
    </location>
</feature>
<keyword evidence="3" id="KW-0547">Nucleotide-binding</keyword>
<dbReference type="SFLD" id="SFLDF00027">
    <property type="entry name" value="p-type_atpase"/>
    <property type="match status" value="1"/>
</dbReference>
<evidence type="ECO:0000256" key="4">
    <source>
        <dbReference type="ARBA" id="ARBA00022840"/>
    </source>
</evidence>
<evidence type="ECO:0000256" key="8">
    <source>
        <dbReference type="SAM" id="Phobius"/>
    </source>
</evidence>
<dbReference type="GO" id="GO:0005524">
    <property type="term" value="F:ATP binding"/>
    <property type="evidence" value="ECO:0007669"/>
    <property type="project" value="UniProtKB-KW"/>
</dbReference>
<proteinExistence type="predicted"/>
<keyword evidence="2 8" id="KW-0812">Transmembrane</keyword>
<evidence type="ECO:0000256" key="7">
    <source>
        <dbReference type="ARBA" id="ARBA00023136"/>
    </source>
</evidence>
<evidence type="ECO:0000256" key="2">
    <source>
        <dbReference type="ARBA" id="ARBA00022692"/>
    </source>
</evidence>
<keyword evidence="5" id="KW-1278">Translocase</keyword>
<dbReference type="Gene3D" id="1.20.1110.10">
    <property type="entry name" value="Calcium-transporting ATPase, transmembrane domain"/>
    <property type="match status" value="1"/>
</dbReference>
<dbReference type="Pfam" id="PF00689">
    <property type="entry name" value="Cation_ATPase_C"/>
    <property type="match status" value="1"/>
</dbReference>
<dbReference type="GO" id="GO:0016887">
    <property type="term" value="F:ATP hydrolysis activity"/>
    <property type="evidence" value="ECO:0007669"/>
    <property type="project" value="InterPro"/>
</dbReference>
<dbReference type="InterPro" id="IPR036412">
    <property type="entry name" value="HAD-like_sf"/>
</dbReference>
<evidence type="ECO:0000256" key="1">
    <source>
        <dbReference type="ARBA" id="ARBA00004141"/>
    </source>
</evidence>
<dbReference type="Gene3D" id="3.40.50.1000">
    <property type="entry name" value="HAD superfamily/HAD-like"/>
    <property type="match status" value="1"/>
</dbReference>
<evidence type="ECO:0000259" key="9">
    <source>
        <dbReference type="SMART" id="SM00831"/>
    </source>
</evidence>
<dbReference type="AlphaFoldDB" id="A0A1G1VRF5"/>